<reference evidence="2 3" key="1">
    <citation type="journal article" date="2013" name="Genome Biol.">
        <title>Genome of Acanthamoeba castellanii highlights extensive lateral gene transfer and early evolution of tyrosine kinase signaling.</title>
        <authorList>
            <person name="Clarke M."/>
            <person name="Lohan A.J."/>
            <person name="Liu B."/>
            <person name="Lagkouvardos I."/>
            <person name="Roy S."/>
            <person name="Zafar N."/>
            <person name="Bertelli C."/>
            <person name="Schilde C."/>
            <person name="Kianianmomeni A."/>
            <person name="Burglin T.R."/>
            <person name="Frech C."/>
            <person name="Turcotte B."/>
            <person name="Kopec K.O."/>
            <person name="Synnott J.M."/>
            <person name="Choo C."/>
            <person name="Paponov I."/>
            <person name="Finkler A."/>
            <person name="Soon Heng Tan C."/>
            <person name="Hutchins A.P."/>
            <person name="Weinmeier T."/>
            <person name="Rattei T."/>
            <person name="Chu J.S."/>
            <person name="Gimenez G."/>
            <person name="Irimia M."/>
            <person name="Rigden D.J."/>
            <person name="Fitzpatrick D.A."/>
            <person name="Lorenzo-Morales J."/>
            <person name="Bateman A."/>
            <person name="Chiu C.H."/>
            <person name="Tang P."/>
            <person name="Hegemann P."/>
            <person name="Fromm H."/>
            <person name="Raoult D."/>
            <person name="Greub G."/>
            <person name="Miranda-Saavedra D."/>
            <person name="Chen N."/>
            <person name="Nash P."/>
            <person name="Ginger M.L."/>
            <person name="Horn M."/>
            <person name="Schaap P."/>
            <person name="Caler L."/>
            <person name="Loftus B."/>
        </authorList>
    </citation>
    <scope>NUCLEOTIDE SEQUENCE [LARGE SCALE GENOMIC DNA]</scope>
    <source>
        <strain evidence="2 3">Neff</strain>
    </source>
</reference>
<evidence type="ECO:0000313" key="2">
    <source>
        <dbReference type="EMBL" id="ELR25017.1"/>
    </source>
</evidence>
<accession>L8HII1</accession>
<dbReference type="GO" id="GO:0070682">
    <property type="term" value="P:proteasome regulatory particle assembly"/>
    <property type="evidence" value="ECO:0007669"/>
    <property type="project" value="InterPro"/>
</dbReference>
<proteinExistence type="predicted"/>
<protein>
    <submittedName>
        <fullName evidence="2">Uncharacterized protein</fullName>
    </submittedName>
</protein>
<sequence>MEPEERQVMPGVTLTDFRKQPSTGGAASQTTVAGDQVEVVQAQIKELRNQIKHLVRSNAELEEALAEEYDKDFADAIEENKGVILKREIQIKELQDLLPKHAAEPENHEDGLYI</sequence>
<dbReference type="OMA" id="AKDQVWI"/>
<dbReference type="KEGG" id="acan:ACA1_110290"/>
<dbReference type="VEuPathDB" id="AmoebaDB:ACA1_110290"/>
<dbReference type="PANTHER" id="PTHR40422:SF1">
    <property type="entry name" value="TRANSLATION MACHINERY-ASSOCIATED PROTEIN 17"/>
    <property type="match status" value="1"/>
</dbReference>
<dbReference type="GO" id="GO:0030674">
    <property type="term" value="F:protein-macromolecule adaptor activity"/>
    <property type="evidence" value="ECO:0007669"/>
    <property type="project" value="TreeGrafter"/>
</dbReference>
<keyword evidence="1" id="KW-0175">Coiled coil</keyword>
<evidence type="ECO:0000313" key="3">
    <source>
        <dbReference type="Proteomes" id="UP000011083"/>
    </source>
</evidence>
<name>L8HII1_ACACF</name>
<gene>
    <name evidence="2" type="ORF">ACA1_110290</name>
</gene>
<feature type="coiled-coil region" evidence="1">
    <location>
        <begin position="37"/>
        <end position="71"/>
    </location>
</feature>
<keyword evidence="3" id="KW-1185">Reference proteome</keyword>
<dbReference type="RefSeq" id="XP_004357172.1">
    <property type="nucleotide sequence ID" value="XM_004357116.1"/>
</dbReference>
<organism evidence="2 3">
    <name type="scientific">Acanthamoeba castellanii (strain ATCC 30010 / Neff)</name>
    <dbReference type="NCBI Taxonomy" id="1257118"/>
    <lineage>
        <taxon>Eukaryota</taxon>
        <taxon>Amoebozoa</taxon>
        <taxon>Discosea</taxon>
        <taxon>Longamoebia</taxon>
        <taxon>Centramoebida</taxon>
        <taxon>Acanthamoebidae</taxon>
        <taxon>Acanthamoeba</taxon>
    </lineage>
</organism>
<dbReference type="AlphaFoldDB" id="L8HII1"/>
<dbReference type="EMBL" id="KB007806">
    <property type="protein sequence ID" value="ELR25017.1"/>
    <property type="molecule type" value="Genomic_DNA"/>
</dbReference>
<dbReference type="PANTHER" id="PTHR40422">
    <property type="entry name" value="TRANSLATION MACHINERY-ASSOCIATED PROTEIN 17"/>
    <property type="match status" value="1"/>
</dbReference>
<dbReference type="InterPro" id="IPR038966">
    <property type="entry name" value="TMA17"/>
</dbReference>
<evidence type="ECO:0000256" key="1">
    <source>
        <dbReference type="SAM" id="Coils"/>
    </source>
</evidence>
<dbReference type="GeneID" id="14926056"/>
<dbReference type="Proteomes" id="UP000011083">
    <property type="component" value="Unassembled WGS sequence"/>
</dbReference>